<dbReference type="AlphaFoldDB" id="A0A2J0YY31"/>
<reference evidence="2 3" key="1">
    <citation type="submission" date="2017-06" db="EMBL/GenBank/DDBJ databases">
        <title>Ensifer strains isolated from leguminous trees and herbs display diverse denitrification phenotypes with some acting as strong N2O sinks.</title>
        <authorList>
            <person name="Woliy K."/>
            <person name="Mania D."/>
            <person name="Bakken L.R."/>
            <person name="Frostegard A."/>
        </authorList>
    </citation>
    <scope>NUCLEOTIDE SEQUENCE [LARGE SCALE GENOMIC DNA]</scope>
    <source>
        <strain evidence="2 3">AC50a</strain>
    </source>
</reference>
<organism evidence="2 3">
    <name type="scientific">Rhizobium meliloti</name>
    <name type="common">Ensifer meliloti</name>
    <name type="synonym">Sinorhizobium meliloti</name>
    <dbReference type="NCBI Taxonomy" id="382"/>
    <lineage>
        <taxon>Bacteria</taxon>
        <taxon>Pseudomonadati</taxon>
        <taxon>Pseudomonadota</taxon>
        <taxon>Alphaproteobacteria</taxon>
        <taxon>Hyphomicrobiales</taxon>
        <taxon>Rhizobiaceae</taxon>
        <taxon>Sinorhizobium/Ensifer group</taxon>
        <taxon>Sinorhizobium</taxon>
    </lineage>
</organism>
<dbReference type="PANTHER" id="PTHR30437">
    <property type="entry name" value="TRANSCRIPTION ELONGATION FACTOR GREA"/>
    <property type="match status" value="1"/>
</dbReference>
<gene>
    <name evidence="2" type="ORF">CEJ86_22600</name>
</gene>
<evidence type="ECO:0000313" key="3">
    <source>
        <dbReference type="Proteomes" id="UP000231987"/>
    </source>
</evidence>
<dbReference type="Proteomes" id="UP000231987">
    <property type="component" value="Unassembled WGS sequence"/>
</dbReference>
<dbReference type="Gene3D" id="3.10.50.30">
    <property type="entry name" value="Transcription elongation factor, GreA/GreB, C-terminal domain"/>
    <property type="match status" value="1"/>
</dbReference>
<accession>A0A2J0YY31</accession>
<comment type="caution">
    <text evidence="2">The sequence shown here is derived from an EMBL/GenBank/DDBJ whole genome shotgun (WGS) entry which is preliminary data.</text>
</comment>
<dbReference type="EMBL" id="NJGD01000011">
    <property type="protein sequence ID" value="PJR13189.1"/>
    <property type="molecule type" value="Genomic_DNA"/>
</dbReference>
<evidence type="ECO:0000313" key="2">
    <source>
        <dbReference type="EMBL" id="PJR13189.1"/>
    </source>
</evidence>
<dbReference type="RefSeq" id="WP_100673516.1">
    <property type="nucleotide sequence ID" value="NZ_JBKOIK010000001.1"/>
</dbReference>
<evidence type="ECO:0000259" key="1">
    <source>
        <dbReference type="Pfam" id="PF01272"/>
    </source>
</evidence>
<name>A0A2J0YY31_RHIML</name>
<dbReference type="GO" id="GO:0032784">
    <property type="term" value="P:regulation of DNA-templated transcription elongation"/>
    <property type="evidence" value="ECO:0007669"/>
    <property type="project" value="InterPro"/>
</dbReference>
<protein>
    <submittedName>
        <fullName evidence="2">Transcription elongation factor GreAB</fullName>
    </submittedName>
</protein>
<keyword evidence="2" id="KW-0251">Elongation factor</keyword>
<dbReference type="NCBIfam" id="NF004396">
    <property type="entry name" value="PRK05753.1"/>
    <property type="match status" value="1"/>
</dbReference>
<feature type="domain" description="Transcription elongation factor GreA/GreB C-terminal" evidence="1">
    <location>
        <begin position="57"/>
        <end position="131"/>
    </location>
</feature>
<dbReference type="GO" id="GO:0003677">
    <property type="term" value="F:DNA binding"/>
    <property type="evidence" value="ECO:0007669"/>
    <property type="project" value="InterPro"/>
</dbReference>
<dbReference type="GO" id="GO:0003746">
    <property type="term" value="F:translation elongation factor activity"/>
    <property type="evidence" value="ECO:0007669"/>
    <property type="project" value="UniProtKB-KW"/>
</dbReference>
<proteinExistence type="predicted"/>
<dbReference type="InterPro" id="IPR036953">
    <property type="entry name" value="GreA/GreB_C_sf"/>
</dbReference>
<dbReference type="GO" id="GO:0006354">
    <property type="term" value="P:DNA-templated transcription elongation"/>
    <property type="evidence" value="ECO:0007669"/>
    <property type="project" value="TreeGrafter"/>
</dbReference>
<sequence length="140" mass="15265">MSSIMVSSNLPLPFIGATDYSLLSRLAYQALSRDFDIAAELIEKLERPCVLPDDQVPPDVIRIGSVVTCEVEGGIRRTFSLVHPDDVDAEEGRISVLTPVGVALLGLRSGQAVEWFSRDGQRNRLTVARVEDDVTGELAL</sequence>
<dbReference type="PANTHER" id="PTHR30437:SF5">
    <property type="entry name" value="REGULATOR OF NUCLEOSIDE DIPHOSPHATE KINASE"/>
    <property type="match status" value="1"/>
</dbReference>
<keyword evidence="2" id="KW-0648">Protein biosynthesis</keyword>
<dbReference type="GO" id="GO:0070063">
    <property type="term" value="F:RNA polymerase binding"/>
    <property type="evidence" value="ECO:0007669"/>
    <property type="project" value="InterPro"/>
</dbReference>
<dbReference type="InterPro" id="IPR001437">
    <property type="entry name" value="Tscrpt_elong_fac_GreA/B_C"/>
</dbReference>
<dbReference type="InterPro" id="IPR023459">
    <property type="entry name" value="Tscrpt_elong_fac_GreA/B_fam"/>
</dbReference>
<dbReference type="Pfam" id="PF01272">
    <property type="entry name" value="GreA_GreB"/>
    <property type="match status" value="1"/>
</dbReference>
<dbReference type="SUPFAM" id="SSF54534">
    <property type="entry name" value="FKBP-like"/>
    <property type="match status" value="1"/>
</dbReference>